<reference evidence="4 5" key="1">
    <citation type="submission" date="2017-09" db="EMBL/GenBank/DDBJ databases">
        <title>Depth-based differentiation of microbial function through sediment-hosted aquifers and enrichment of novel symbionts in the deep terrestrial subsurface.</title>
        <authorList>
            <person name="Probst A.J."/>
            <person name="Ladd B."/>
            <person name="Jarett J.K."/>
            <person name="Geller-Mcgrath D.E."/>
            <person name="Sieber C.M."/>
            <person name="Emerson J.B."/>
            <person name="Anantharaman K."/>
            <person name="Thomas B.C."/>
            <person name="Malmstrom R."/>
            <person name="Stieglmeier M."/>
            <person name="Klingl A."/>
            <person name="Woyke T."/>
            <person name="Ryan C.M."/>
            <person name="Banfield J.F."/>
        </authorList>
    </citation>
    <scope>NUCLEOTIDE SEQUENCE [LARGE SCALE GENOMIC DNA]</scope>
    <source>
        <strain evidence="4">CG23_combo_of_CG06-09_8_20_14_all_49_15</strain>
    </source>
</reference>
<feature type="modified residue" description="4-aspartylphosphate" evidence="2">
    <location>
        <position position="54"/>
    </location>
</feature>
<dbReference type="EMBL" id="PCSD01000035">
    <property type="protein sequence ID" value="PIP33942.1"/>
    <property type="molecule type" value="Genomic_DNA"/>
</dbReference>
<evidence type="ECO:0000256" key="1">
    <source>
        <dbReference type="ARBA" id="ARBA00022553"/>
    </source>
</evidence>
<dbReference type="InterPro" id="IPR011006">
    <property type="entry name" value="CheY-like_superfamily"/>
</dbReference>
<comment type="caution">
    <text evidence="4">The sequence shown here is derived from an EMBL/GenBank/DDBJ whole genome shotgun (WGS) entry which is preliminary data.</text>
</comment>
<feature type="domain" description="Response regulatory" evidence="3">
    <location>
        <begin position="4"/>
        <end position="120"/>
    </location>
</feature>
<sequence>MGKRVLIVDDNPDIREILKEFFRLSGWQEIVTAENGLQAITLVADQEFNLVVTDWCMPEMDGLELCSWISVNRKDIPIVFMTGHSVIHAQQKLAGMSVSVKKFLAKPFSLEDLDEIIQVQ</sequence>
<gene>
    <name evidence="4" type="ORF">COX22_01725</name>
</gene>
<proteinExistence type="predicted"/>
<dbReference type="GO" id="GO:0000160">
    <property type="term" value="P:phosphorelay signal transduction system"/>
    <property type="evidence" value="ECO:0007669"/>
    <property type="project" value="InterPro"/>
</dbReference>
<dbReference type="Proteomes" id="UP000230729">
    <property type="component" value="Unassembled WGS sequence"/>
</dbReference>
<dbReference type="PANTHER" id="PTHR44591">
    <property type="entry name" value="STRESS RESPONSE REGULATOR PROTEIN 1"/>
    <property type="match status" value="1"/>
</dbReference>
<dbReference type="InterPro" id="IPR050595">
    <property type="entry name" value="Bact_response_regulator"/>
</dbReference>
<protein>
    <recommendedName>
        <fullName evidence="3">Response regulatory domain-containing protein</fullName>
    </recommendedName>
</protein>
<dbReference type="PANTHER" id="PTHR44591:SF3">
    <property type="entry name" value="RESPONSE REGULATORY DOMAIN-CONTAINING PROTEIN"/>
    <property type="match status" value="1"/>
</dbReference>
<organism evidence="4 5">
    <name type="scientific">Candidatus Falkowbacteria bacterium CG23_combo_of_CG06-09_8_20_14_all_49_15</name>
    <dbReference type="NCBI Taxonomy" id="1974572"/>
    <lineage>
        <taxon>Bacteria</taxon>
        <taxon>Candidatus Falkowiibacteriota</taxon>
    </lineage>
</organism>
<dbReference type="PROSITE" id="PS50110">
    <property type="entry name" value="RESPONSE_REGULATORY"/>
    <property type="match status" value="1"/>
</dbReference>
<dbReference type="InterPro" id="IPR001789">
    <property type="entry name" value="Sig_transdc_resp-reg_receiver"/>
</dbReference>
<dbReference type="SUPFAM" id="SSF52172">
    <property type="entry name" value="CheY-like"/>
    <property type="match status" value="1"/>
</dbReference>
<dbReference type="CDD" id="cd17546">
    <property type="entry name" value="REC_hyHK_CKI1_RcsC-like"/>
    <property type="match status" value="1"/>
</dbReference>
<dbReference type="Pfam" id="PF00072">
    <property type="entry name" value="Response_reg"/>
    <property type="match status" value="1"/>
</dbReference>
<accession>A0A2G9ZLB2</accession>
<name>A0A2G9ZLB2_9BACT</name>
<evidence type="ECO:0000313" key="4">
    <source>
        <dbReference type="EMBL" id="PIP33942.1"/>
    </source>
</evidence>
<keyword evidence="1 2" id="KW-0597">Phosphoprotein</keyword>
<evidence type="ECO:0000259" key="3">
    <source>
        <dbReference type="PROSITE" id="PS50110"/>
    </source>
</evidence>
<dbReference type="SMART" id="SM00448">
    <property type="entry name" value="REC"/>
    <property type="match status" value="1"/>
</dbReference>
<dbReference type="AlphaFoldDB" id="A0A2G9ZLB2"/>
<dbReference type="Gene3D" id="3.40.50.2300">
    <property type="match status" value="1"/>
</dbReference>
<evidence type="ECO:0000256" key="2">
    <source>
        <dbReference type="PROSITE-ProRule" id="PRU00169"/>
    </source>
</evidence>
<evidence type="ECO:0000313" key="5">
    <source>
        <dbReference type="Proteomes" id="UP000230729"/>
    </source>
</evidence>